<dbReference type="Pfam" id="PF19054">
    <property type="entry name" value="DUF5753"/>
    <property type="match status" value="1"/>
</dbReference>
<feature type="domain" description="DUF5753" evidence="1">
    <location>
        <begin position="75"/>
        <end position="244"/>
    </location>
</feature>
<dbReference type="InterPro" id="IPR043917">
    <property type="entry name" value="DUF5753"/>
</dbReference>
<keyword evidence="3" id="KW-1185">Reference proteome</keyword>
<evidence type="ECO:0000259" key="1">
    <source>
        <dbReference type="Pfam" id="PF19054"/>
    </source>
</evidence>
<protein>
    <submittedName>
        <fullName evidence="2">XRE family transcriptional regulator</fullName>
    </submittedName>
</protein>
<name>A0A0D7CE54_9ACTN</name>
<dbReference type="CDD" id="cd00093">
    <property type="entry name" value="HTH_XRE"/>
    <property type="match status" value="1"/>
</dbReference>
<dbReference type="AlphaFoldDB" id="A0A0D7CE54"/>
<dbReference type="Proteomes" id="UP000032458">
    <property type="component" value="Unassembled WGS sequence"/>
</dbReference>
<gene>
    <name evidence="2" type="ORF">SNA_34860</name>
</gene>
<sequence>MTVGQGAAVMGMRQGHISAVESGRTGLSPERLRALSREVDGVNPTYVDALVEMGQDPGKGWWSAYQGRVRPSLLDVAGLEAGAARLVTYEPTFVPVLLQTQAYATAAFRRGYARVSPEEQDLDVEFRMRRQEILTDERPPQFHAIIHEAALHVTLGSPGVMRNQLLRLIEASRRPNVTIQILPFDGPSPFGTPFTLIEPAVAELGTVVVPHIEKSLNLGDEDSLARYNGWFASLSETALPPVDAAVQPEAHLAKDSLGLIQRLLYPLL</sequence>
<evidence type="ECO:0000313" key="2">
    <source>
        <dbReference type="EMBL" id="KIZ14286.1"/>
    </source>
</evidence>
<reference evidence="2 3" key="1">
    <citation type="submission" date="2014-09" db="EMBL/GenBank/DDBJ databases">
        <title>Draft genome sequence of Streptomyces natalensis ATCC 27448, producer of the antifungal pimaricin.</title>
        <authorList>
            <person name="Mendes M.V."/>
            <person name="Beites T."/>
            <person name="Pires S."/>
            <person name="Santos C.L."/>
            <person name="Moradas-Ferreira P."/>
        </authorList>
    </citation>
    <scope>NUCLEOTIDE SEQUENCE [LARGE SCALE GENOMIC DNA]</scope>
    <source>
        <strain evidence="2 3">ATCC 27448</strain>
    </source>
</reference>
<proteinExistence type="predicted"/>
<dbReference type="PATRIC" id="fig|1240678.4.peg.7422"/>
<evidence type="ECO:0000313" key="3">
    <source>
        <dbReference type="Proteomes" id="UP000032458"/>
    </source>
</evidence>
<dbReference type="EMBL" id="JRKI01000061">
    <property type="protein sequence ID" value="KIZ14286.1"/>
    <property type="molecule type" value="Genomic_DNA"/>
</dbReference>
<comment type="caution">
    <text evidence="2">The sequence shown here is derived from an EMBL/GenBank/DDBJ whole genome shotgun (WGS) entry which is preliminary data.</text>
</comment>
<organism evidence="2 3">
    <name type="scientific">Streptomyces natalensis ATCC 27448</name>
    <dbReference type="NCBI Taxonomy" id="1240678"/>
    <lineage>
        <taxon>Bacteria</taxon>
        <taxon>Bacillati</taxon>
        <taxon>Actinomycetota</taxon>
        <taxon>Actinomycetes</taxon>
        <taxon>Kitasatosporales</taxon>
        <taxon>Streptomycetaceae</taxon>
        <taxon>Streptomyces</taxon>
    </lineage>
</organism>
<dbReference type="InterPro" id="IPR001387">
    <property type="entry name" value="Cro/C1-type_HTH"/>
</dbReference>
<accession>A0A0D7CE54</accession>